<dbReference type="SUPFAM" id="SSF53335">
    <property type="entry name" value="S-adenosyl-L-methionine-dependent methyltransferases"/>
    <property type="match status" value="2"/>
</dbReference>
<dbReference type="Gene3D" id="3.40.50.150">
    <property type="entry name" value="Vaccinia Virus protein VP39"/>
    <property type="match status" value="2"/>
</dbReference>
<dbReference type="CDD" id="cd02440">
    <property type="entry name" value="AdoMet_MTases"/>
    <property type="match status" value="1"/>
</dbReference>
<dbReference type="PROSITE" id="PS51678">
    <property type="entry name" value="SAM_MT_PRMT"/>
    <property type="match status" value="1"/>
</dbReference>
<dbReference type="InterPro" id="IPR014644">
    <property type="entry name" value="MeTrfase_PRMT7"/>
</dbReference>
<dbReference type="PIRSF" id="PIRSF036946">
    <property type="entry name" value="Arg_N-mtase"/>
    <property type="match status" value="1"/>
</dbReference>
<sequence>MNYNITQRLIKCLVLPTVKRFKSSSKVSEVKMSQVFKQVRNPLTGSMDWDVQHEDYDTFQDIARAAFADMLHDTERNKKYQRALELAIQKMHEQGKPANVLDIGTGTGLLSMMAARAGADSIVACEAFEPMAECCLKILAKNGLADKIKVIPKRSTELTVGEEGDLKHRANILVTEVFDTELIGEGALSTFSHAHKHLLEPDCIVVPDSAVIYAQVVECPTMQKWNKVNDLVDEDLNVVLRTPQKMKDCPETAAVHDIQLSQLPRSSFKLLSEPLPVFYYDWSGKSPVDFNRTVRQSFVVTQTGAGQMVFMWWDLNMDTEGKIVLSCAPWWNHPDVNLEAERPQDTIPWRDHWMQAVYYFPKSVMLSKDTEASLVSCQDEYSLWFYLEDEKTKFKDYKRPACECGFHLTFSRTHISYLNDGTRSKKFLARLKEVLSPNSVVLDLNGSSLMGLAAAKIAKTVYIHEDKKVNLGILNDYCQTNDINNITFIPEITDEIAAQADVIICDPCFKTSIQPWHSLMQYAHTVLKLKPKLKGSVEMVPDSCELWAMPVDFYDLQKIRVPVKKCEGFDMAIFDELVEGARQISDDELDAQPLWEYPCRARGPPQQLLHVDFTDVKERYTADNECPIINPPSDKLSSVNGFALWSVYRLGAAAVSAGPSPALADSHLVSWDMRARQAVHILEKTHVVTKKNKWKYHLTCDLEKGKFNVNMKIILPQ</sequence>
<evidence type="ECO:0000256" key="4">
    <source>
        <dbReference type="ARBA" id="ARBA00022737"/>
    </source>
</evidence>
<dbReference type="PANTHER" id="PTHR11006:SF4">
    <property type="entry name" value="PROTEIN ARGININE N-METHYLTRANSFERASE 7"/>
    <property type="match status" value="1"/>
</dbReference>
<evidence type="ECO:0000256" key="2">
    <source>
        <dbReference type="ARBA" id="ARBA00022679"/>
    </source>
</evidence>
<keyword evidence="3 7" id="KW-0949">S-adenosyl-L-methionine</keyword>
<dbReference type="PANTHER" id="PTHR11006">
    <property type="entry name" value="PROTEIN ARGININE N-METHYLTRANSFERASE"/>
    <property type="match status" value="1"/>
</dbReference>
<dbReference type="Proteomes" id="UP000823941">
    <property type="component" value="Chromosome 29"/>
</dbReference>
<evidence type="ECO:0000256" key="1">
    <source>
        <dbReference type="ARBA" id="ARBA00022603"/>
    </source>
</evidence>
<evidence type="ECO:0000256" key="7">
    <source>
        <dbReference type="PROSITE-ProRule" id="PRU01015"/>
    </source>
</evidence>
<dbReference type="Gene3D" id="2.70.160.11">
    <property type="entry name" value="Hnrnp arginine n-methyltransferase1"/>
    <property type="match status" value="2"/>
</dbReference>
<accession>A0ABQ7PSN7</accession>
<feature type="domain" description="Protein arginine N-methyltransferase" evidence="8">
    <location>
        <begin position="208"/>
        <end position="374"/>
    </location>
</feature>
<evidence type="ECO:0000313" key="10">
    <source>
        <dbReference type="Proteomes" id="UP000823941"/>
    </source>
</evidence>
<dbReference type="InterPro" id="IPR029063">
    <property type="entry name" value="SAM-dependent_MTases_sf"/>
</dbReference>
<name>A0ABQ7PSN7_PLUXY</name>
<comment type="function">
    <text evidence="6">Arginine methyltransferase that can both catalyze the formation of omega-N monomethylarginine (MMA) and symmetrical dimethylarginine (sDMA).</text>
</comment>
<dbReference type="Pfam" id="PF06325">
    <property type="entry name" value="PrmA"/>
    <property type="match status" value="1"/>
</dbReference>
<evidence type="ECO:0000256" key="6">
    <source>
        <dbReference type="PIRNR" id="PIRNR036946"/>
    </source>
</evidence>
<dbReference type="InterPro" id="IPR025799">
    <property type="entry name" value="Arg_MeTrfase"/>
</dbReference>
<evidence type="ECO:0000256" key="5">
    <source>
        <dbReference type="ARBA" id="ARBA00025081"/>
    </source>
</evidence>
<gene>
    <name evidence="9" type="ORF">JYU34_020858</name>
</gene>
<comment type="similarity">
    <text evidence="6">Belongs to the class I-like SAM-binding methyltransferase superfamily. Protein arginine N-methyltransferase family. PRMT7 subfamily.</text>
</comment>
<keyword evidence="2 7" id="KW-0808">Transferase</keyword>
<evidence type="ECO:0000259" key="8">
    <source>
        <dbReference type="Pfam" id="PF22528"/>
    </source>
</evidence>
<comment type="function">
    <text evidence="5">Essential arginine methyltransferase that can both catalyze the formation of omega-N monomethylarginine (MMA) and symmetrical dimethylarginine (sDMA). Specifically mediates the symmetrical dimethylation of arginine residues in the small nuclear ribonucleoproteins SmD1 and SmD3.</text>
</comment>
<comment type="caution">
    <text evidence="9">The sequence shown here is derived from an EMBL/GenBank/DDBJ whole genome shotgun (WGS) entry which is preliminary data.</text>
</comment>
<evidence type="ECO:0000313" key="9">
    <source>
        <dbReference type="EMBL" id="KAG7295803.1"/>
    </source>
</evidence>
<dbReference type="InterPro" id="IPR055135">
    <property type="entry name" value="PRMT_dom"/>
</dbReference>
<evidence type="ECO:0000256" key="3">
    <source>
        <dbReference type="ARBA" id="ARBA00022691"/>
    </source>
</evidence>
<dbReference type="EMBL" id="JAHIBW010000029">
    <property type="protein sequence ID" value="KAG7295803.1"/>
    <property type="molecule type" value="Genomic_DNA"/>
</dbReference>
<keyword evidence="4" id="KW-0677">Repeat</keyword>
<proteinExistence type="inferred from homology"/>
<protein>
    <recommendedName>
        <fullName evidence="6">Protein arginine N-methyltransferase</fullName>
        <ecNumber evidence="6">2.1.1.-</ecNumber>
    </recommendedName>
</protein>
<organism evidence="9 10">
    <name type="scientific">Plutella xylostella</name>
    <name type="common">Diamondback moth</name>
    <name type="synonym">Plutella maculipennis</name>
    <dbReference type="NCBI Taxonomy" id="51655"/>
    <lineage>
        <taxon>Eukaryota</taxon>
        <taxon>Metazoa</taxon>
        <taxon>Ecdysozoa</taxon>
        <taxon>Arthropoda</taxon>
        <taxon>Hexapoda</taxon>
        <taxon>Insecta</taxon>
        <taxon>Pterygota</taxon>
        <taxon>Neoptera</taxon>
        <taxon>Endopterygota</taxon>
        <taxon>Lepidoptera</taxon>
        <taxon>Glossata</taxon>
        <taxon>Ditrysia</taxon>
        <taxon>Yponomeutoidea</taxon>
        <taxon>Plutellidae</taxon>
        <taxon>Plutella</taxon>
    </lineage>
</organism>
<keyword evidence="10" id="KW-1185">Reference proteome</keyword>
<dbReference type="EC" id="2.1.1.-" evidence="6"/>
<keyword evidence="1 7" id="KW-0489">Methyltransferase</keyword>
<dbReference type="Pfam" id="PF22528">
    <property type="entry name" value="PRMT_C"/>
    <property type="match status" value="1"/>
</dbReference>
<reference evidence="9 10" key="1">
    <citation type="submission" date="2021-06" db="EMBL/GenBank/DDBJ databases">
        <title>A haploid diamondback moth (Plutella xylostella L.) genome assembly resolves 31 chromosomes and identifies a diamide resistance mutation.</title>
        <authorList>
            <person name="Ward C.M."/>
            <person name="Perry K.D."/>
            <person name="Baker G."/>
            <person name="Powis K."/>
            <person name="Heckel D.G."/>
            <person name="Baxter S.W."/>
        </authorList>
    </citation>
    <scope>NUCLEOTIDE SEQUENCE [LARGE SCALE GENOMIC DNA]</scope>
    <source>
        <strain evidence="9 10">LV</strain>
        <tissue evidence="9">Single pupa</tissue>
    </source>
</reference>